<evidence type="ECO:0000256" key="10">
    <source>
        <dbReference type="RuleBase" id="RU000594"/>
    </source>
</evidence>
<keyword evidence="2 9" id="KW-1003">Cell membrane</keyword>
<dbReference type="GO" id="GO:0005886">
    <property type="term" value="C:plasma membrane"/>
    <property type="evidence" value="ECO:0007669"/>
    <property type="project" value="UniProtKB-SubCell"/>
</dbReference>
<organism evidence="12 13">
    <name type="scientific">Pseudothermotoga lettingae (strain ATCC BAA-301 / DSM 14385 / NBRC 107922 / TMO)</name>
    <name type="common">Thermotoga lettingae</name>
    <dbReference type="NCBI Taxonomy" id="416591"/>
    <lineage>
        <taxon>Bacteria</taxon>
        <taxon>Thermotogati</taxon>
        <taxon>Thermotogota</taxon>
        <taxon>Thermotogae</taxon>
        <taxon>Thermotogales</taxon>
        <taxon>Thermotogaceae</taxon>
        <taxon>Pseudothermotoga</taxon>
    </lineage>
</organism>
<evidence type="ECO:0000256" key="8">
    <source>
        <dbReference type="ARBA" id="ARBA00023136"/>
    </source>
</evidence>
<sequence length="153" mass="17497">MFWVTFVILMDQLSKMIVEKYLVQPFFAIPGILWFTYTRNTGIAFGMFSRSPWVLWITFAVTFLLAALPIFIRCSLLTRVGLQMVVGGAIGNMIDRFRFGYVVDFISVRYFPAIFNIADSFITIGGILILLSLLRGERSFADDGREKRSEPKT</sequence>
<evidence type="ECO:0000313" key="13">
    <source>
        <dbReference type="Proteomes" id="UP000002016"/>
    </source>
</evidence>
<dbReference type="KEGG" id="tle:Tlet_1014"/>
<keyword evidence="12" id="KW-0449">Lipoprotein</keyword>
<proteinExistence type="inferred from homology"/>
<dbReference type="EC" id="3.4.23.36" evidence="9"/>
<evidence type="ECO:0000313" key="12">
    <source>
        <dbReference type="EMBL" id="ABV33580.1"/>
    </source>
</evidence>
<comment type="function">
    <text evidence="9 10">This protein specifically catalyzes the removal of signal peptides from prolipoproteins.</text>
</comment>
<keyword evidence="7 9" id="KW-1133">Transmembrane helix</keyword>
<gene>
    <name evidence="9" type="primary">lspA</name>
    <name evidence="12" type="ordered locus">Tlet_1014</name>
</gene>
<comment type="subcellular location">
    <subcellularLocation>
        <location evidence="9">Cell inner membrane</location>
        <topology evidence="9">Multi-pass membrane protein</topology>
    </subcellularLocation>
</comment>
<dbReference type="PANTHER" id="PTHR33695">
    <property type="entry name" value="LIPOPROTEIN SIGNAL PEPTIDASE"/>
    <property type="match status" value="1"/>
</dbReference>
<keyword evidence="5 9" id="KW-0064">Aspartyl protease</keyword>
<keyword evidence="3 9" id="KW-0645">Protease</keyword>
<comment type="similarity">
    <text evidence="1 9 11">Belongs to the peptidase A8 family.</text>
</comment>
<feature type="transmembrane region" description="Helical" evidence="9">
    <location>
        <begin position="76"/>
        <end position="94"/>
    </location>
</feature>
<protein>
    <recommendedName>
        <fullName evidence="9">Lipoprotein signal peptidase</fullName>
        <ecNumber evidence="9">3.4.23.36</ecNumber>
    </recommendedName>
    <alternativeName>
        <fullName evidence="9">Prolipoprotein signal peptidase</fullName>
    </alternativeName>
    <alternativeName>
        <fullName evidence="9">Signal peptidase II</fullName>
        <shortName evidence="9">SPase II</shortName>
    </alternativeName>
</protein>
<dbReference type="Pfam" id="PF01252">
    <property type="entry name" value="Peptidase_A8"/>
    <property type="match status" value="1"/>
</dbReference>
<dbReference type="OrthoDB" id="9810259at2"/>
<dbReference type="NCBIfam" id="TIGR00077">
    <property type="entry name" value="lspA"/>
    <property type="match status" value="1"/>
</dbReference>
<comment type="pathway">
    <text evidence="9">Protein modification; lipoprotein biosynthesis (signal peptide cleavage).</text>
</comment>
<keyword evidence="6 9" id="KW-0378">Hydrolase</keyword>
<feature type="transmembrane region" description="Helical" evidence="9">
    <location>
        <begin position="53"/>
        <end position="71"/>
    </location>
</feature>
<evidence type="ECO:0000256" key="3">
    <source>
        <dbReference type="ARBA" id="ARBA00022670"/>
    </source>
</evidence>
<evidence type="ECO:0000256" key="5">
    <source>
        <dbReference type="ARBA" id="ARBA00022750"/>
    </source>
</evidence>
<feature type="transmembrane region" description="Helical" evidence="9">
    <location>
        <begin position="114"/>
        <end position="134"/>
    </location>
</feature>
<evidence type="ECO:0000256" key="9">
    <source>
        <dbReference type="HAMAP-Rule" id="MF_00161"/>
    </source>
</evidence>
<evidence type="ECO:0000256" key="4">
    <source>
        <dbReference type="ARBA" id="ARBA00022692"/>
    </source>
</evidence>
<comment type="catalytic activity">
    <reaction evidence="9 10">
        <text>Release of signal peptides from bacterial membrane prolipoproteins. Hydrolyzes -Xaa-Yaa-Zaa-|-(S,diacylglyceryl)Cys-, in which Xaa is hydrophobic (preferably Leu), and Yaa (Ala or Ser) and Zaa (Gly or Ala) have small, neutral side chains.</text>
        <dbReference type="EC" id="3.4.23.36"/>
    </reaction>
</comment>
<dbReference type="eggNOG" id="COG0597">
    <property type="taxonomic scope" value="Bacteria"/>
</dbReference>
<dbReference type="PROSITE" id="PS00855">
    <property type="entry name" value="SPASE_II"/>
    <property type="match status" value="1"/>
</dbReference>
<dbReference type="InterPro" id="IPR001872">
    <property type="entry name" value="Peptidase_A8"/>
</dbReference>
<dbReference type="EMBL" id="CP000812">
    <property type="protein sequence ID" value="ABV33580.1"/>
    <property type="molecule type" value="Genomic_DNA"/>
</dbReference>
<feature type="active site" evidence="9">
    <location>
        <position position="104"/>
    </location>
</feature>
<feature type="transmembrane region" description="Helical" evidence="9">
    <location>
        <begin position="21"/>
        <end position="37"/>
    </location>
</feature>
<name>A8F5Z6_PSELT</name>
<dbReference type="GO" id="GO:0006508">
    <property type="term" value="P:proteolysis"/>
    <property type="evidence" value="ECO:0007669"/>
    <property type="project" value="UniProtKB-KW"/>
</dbReference>
<reference evidence="12 13" key="1">
    <citation type="submission" date="2007-08" db="EMBL/GenBank/DDBJ databases">
        <title>Complete sequence of Thermotoga lettingae TMO.</title>
        <authorList>
            <consortium name="US DOE Joint Genome Institute"/>
            <person name="Copeland A."/>
            <person name="Lucas S."/>
            <person name="Lapidus A."/>
            <person name="Barry K."/>
            <person name="Glavina del Rio T."/>
            <person name="Dalin E."/>
            <person name="Tice H."/>
            <person name="Pitluck S."/>
            <person name="Foster B."/>
            <person name="Bruce D."/>
            <person name="Schmutz J."/>
            <person name="Larimer F."/>
            <person name="Land M."/>
            <person name="Hauser L."/>
            <person name="Kyrpides N."/>
            <person name="Mikhailova N."/>
            <person name="Nelson K."/>
            <person name="Gogarten J.P."/>
            <person name="Noll K."/>
            <person name="Richardson P."/>
        </authorList>
    </citation>
    <scope>NUCLEOTIDE SEQUENCE [LARGE SCALE GENOMIC DNA]</scope>
    <source>
        <strain evidence="13">ATCC BAA-301 / DSM 14385 / NBRC 107922 / TMO</strain>
    </source>
</reference>
<dbReference type="STRING" id="416591.Tlet_1014"/>
<evidence type="ECO:0000256" key="1">
    <source>
        <dbReference type="ARBA" id="ARBA00006139"/>
    </source>
</evidence>
<dbReference type="Proteomes" id="UP000002016">
    <property type="component" value="Chromosome"/>
</dbReference>
<dbReference type="HOGENOM" id="CLU_083252_3_4_0"/>
<accession>A8F5Z6</accession>
<dbReference type="AlphaFoldDB" id="A8F5Z6"/>
<dbReference type="PRINTS" id="PR00781">
    <property type="entry name" value="LIPOSIGPTASE"/>
</dbReference>
<dbReference type="GO" id="GO:0004190">
    <property type="term" value="F:aspartic-type endopeptidase activity"/>
    <property type="evidence" value="ECO:0007669"/>
    <property type="project" value="UniProtKB-UniRule"/>
</dbReference>
<dbReference type="RefSeq" id="WP_012003061.1">
    <property type="nucleotide sequence ID" value="NC_009828.1"/>
</dbReference>
<feature type="active site" evidence="9">
    <location>
        <position position="119"/>
    </location>
</feature>
<dbReference type="UniPathway" id="UPA00665"/>
<evidence type="ECO:0000256" key="2">
    <source>
        <dbReference type="ARBA" id="ARBA00022475"/>
    </source>
</evidence>
<keyword evidence="13" id="KW-1185">Reference proteome</keyword>
<keyword evidence="8 9" id="KW-0472">Membrane</keyword>
<keyword evidence="4 9" id="KW-0812">Transmembrane</keyword>
<keyword evidence="9" id="KW-0997">Cell inner membrane</keyword>
<dbReference type="PANTHER" id="PTHR33695:SF1">
    <property type="entry name" value="LIPOPROTEIN SIGNAL PEPTIDASE"/>
    <property type="match status" value="1"/>
</dbReference>
<evidence type="ECO:0000256" key="6">
    <source>
        <dbReference type="ARBA" id="ARBA00022801"/>
    </source>
</evidence>
<evidence type="ECO:0000256" key="11">
    <source>
        <dbReference type="RuleBase" id="RU004181"/>
    </source>
</evidence>
<evidence type="ECO:0000256" key="7">
    <source>
        <dbReference type="ARBA" id="ARBA00022989"/>
    </source>
</evidence>
<reference evidence="12 13" key="2">
    <citation type="journal article" date="2009" name="Proc. Natl. Acad. Sci. U.S.A.">
        <title>On the chimeric nature, thermophilic origin, and phylogenetic placement of the Thermotogales.</title>
        <authorList>
            <person name="Zhaxybayeva O."/>
            <person name="Swithers K.S."/>
            <person name="Lapierre P."/>
            <person name="Fournier G.P."/>
            <person name="Bickhart D.M."/>
            <person name="DeBoy R.T."/>
            <person name="Nelson K.E."/>
            <person name="Nesbo C.L."/>
            <person name="Doolittle W.F."/>
            <person name="Gogarten J.P."/>
            <person name="Noll K.M."/>
        </authorList>
    </citation>
    <scope>NUCLEOTIDE SEQUENCE [LARGE SCALE GENOMIC DNA]</scope>
    <source>
        <strain evidence="13">ATCC BAA-301 / DSM 14385 / NBRC 107922 / TMO</strain>
    </source>
</reference>
<dbReference type="HAMAP" id="MF_00161">
    <property type="entry name" value="LspA"/>
    <property type="match status" value="1"/>
</dbReference>